<keyword evidence="1" id="KW-0812">Transmembrane</keyword>
<keyword evidence="1" id="KW-0472">Membrane</keyword>
<dbReference type="EMBL" id="KZ805405">
    <property type="protein sequence ID" value="PVH98819.1"/>
    <property type="molecule type" value="Genomic_DNA"/>
</dbReference>
<evidence type="ECO:0000313" key="2">
    <source>
        <dbReference type="EMBL" id="PVH98819.1"/>
    </source>
</evidence>
<sequence>MGIWAHDRLEMLFLFFTFAPSSRRERGAVSAPFFLLCGVGASAAAAGTPFFFRSTFVGWYLGIWHGEGGEMRYTYTHTHTERGIERERWWWWIVDRG</sequence>
<proteinExistence type="predicted"/>
<organism evidence="2 3">
    <name type="scientific">Periconia macrospinosa</name>
    <dbReference type="NCBI Taxonomy" id="97972"/>
    <lineage>
        <taxon>Eukaryota</taxon>
        <taxon>Fungi</taxon>
        <taxon>Dikarya</taxon>
        <taxon>Ascomycota</taxon>
        <taxon>Pezizomycotina</taxon>
        <taxon>Dothideomycetes</taxon>
        <taxon>Pleosporomycetidae</taxon>
        <taxon>Pleosporales</taxon>
        <taxon>Massarineae</taxon>
        <taxon>Periconiaceae</taxon>
        <taxon>Periconia</taxon>
    </lineage>
</organism>
<accession>A0A2V1DNJ2</accession>
<gene>
    <name evidence="2" type="ORF">DM02DRAFT_28379</name>
</gene>
<dbReference type="Proteomes" id="UP000244855">
    <property type="component" value="Unassembled WGS sequence"/>
</dbReference>
<keyword evidence="3" id="KW-1185">Reference proteome</keyword>
<evidence type="ECO:0000313" key="3">
    <source>
        <dbReference type="Proteomes" id="UP000244855"/>
    </source>
</evidence>
<reference evidence="2 3" key="1">
    <citation type="journal article" date="2018" name="Sci. Rep.">
        <title>Comparative genomics provides insights into the lifestyle and reveals functional heterogeneity of dark septate endophytic fungi.</title>
        <authorList>
            <person name="Knapp D.G."/>
            <person name="Nemeth J.B."/>
            <person name="Barry K."/>
            <person name="Hainaut M."/>
            <person name="Henrissat B."/>
            <person name="Johnson J."/>
            <person name="Kuo A."/>
            <person name="Lim J.H.P."/>
            <person name="Lipzen A."/>
            <person name="Nolan M."/>
            <person name="Ohm R.A."/>
            <person name="Tamas L."/>
            <person name="Grigoriev I.V."/>
            <person name="Spatafora J.W."/>
            <person name="Nagy L.G."/>
            <person name="Kovacs G.M."/>
        </authorList>
    </citation>
    <scope>NUCLEOTIDE SEQUENCE [LARGE SCALE GENOMIC DNA]</scope>
    <source>
        <strain evidence="2 3">DSE2036</strain>
    </source>
</reference>
<keyword evidence="1" id="KW-1133">Transmembrane helix</keyword>
<protein>
    <submittedName>
        <fullName evidence="2">Uncharacterized protein</fullName>
    </submittedName>
</protein>
<name>A0A2V1DNJ2_9PLEO</name>
<evidence type="ECO:0000256" key="1">
    <source>
        <dbReference type="SAM" id="Phobius"/>
    </source>
</evidence>
<feature type="transmembrane region" description="Helical" evidence="1">
    <location>
        <begin position="33"/>
        <end position="52"/>
    </location>
</feature>
<dbReference type="AlphaFoldDB" id="A0A2V1DNJ2"/>